<feature type="transmembrane region" description="Helical" evidence="8">
    <location>
        <begin position="104"/>
        <end position="126"/>
    </location>
</feature>
<evidence type="ECO:0000256" key="4">
    <source>
        <dbReference type="ARBA" id="ARBA00022475"/>
    </source>
</evidence>
<feature type="transmembrane region" description="Helical" evidence="8">
    <location>
        <begin position="24"/>
        <end position="46"/>
    </location>
</feature>
<evidence type="ECO:0000256" key="3">
    <source>
        <dbReference type="ARBA" id="ARBA00022448"/>
    </source>
</evidence>
<dbReference type="CDD" id="cd06550">
    <property type="entry name" value="TM_ABC_iron-siderophores_like"/>
    <property type="match status" value="1"/>
</dbReference>
<evidence type="ECO:0000256" key="7">
    <source>
        <dbReference type="ARBA" id="ARBA00023136"/>
    </source>
</evidence>
<dbReference type="SUPFAM" id="SSF81345">
    <property type="entry name" value="ABC transporter involved in vitamin B12 uptake, BtuC"/>
    <property type="match status" value="1"/>
</dbReference>
<evidence type="ECO:0000256" key="5">
    <source>
        <dbReference type="ARBA" id="ARBA00022692"/>
    </source>
</evidence>
<feature type="transmembrane region" description="Helical" evidence="8">
    <location>
        <begin position="207"/>
        <end position="228"/>
    </location>
</feature>
<dbReference type="PANTHER" id="PTHR30472">
    <property type="entry name" value="FERRIC ENTEROBACTIN TRANSPORT SYSTEM PERMEASE PROTEIN"/>
    <property type="match status" value="1"/>
</dbReference>
<dbReference type="Pfam" id="PF01032">
    <property type="entry name" value="FecCD"/>
    <property type="match status" value="1"/>
</dbReference>
<keyword evidence="4" id="KW-1003">Cell membrane</keyword>
<keyword evidence="5 8" id="KW-0812">Transmembrane</keyword>
<dbReference type="Proteomes" id="UP000664096">
    <property type="component" value="Unassembled WGS sequence"/>
</dbReference>
<feature type="transmembrane region" description="Helical" evidence="8">
    <location>
        <begin position="133"/>
        <end position="153"/>
    </location>
</feature>
<protein>
    <submittedName>
        <fullName evidence="9">Iron ABC transporter permease</fullName>
    </submittedName>
</protein>
<comment type="subcellular location">
    <subcellularLocation>
        <location evidence="1">Cell membrane</location>
        <topology evidence="1">Multi-pass membrane protein</topology>
    </subcellularLocation>
</comment>
<reference evidence="9" key="1">
    <citation type="submission" date="2020-12" db="EMBL/GenBank/DDBJ databases">
        <title>Oil enriched cultivation method for isolating marine PHA-producing bacteria.</title>
        <authorList>
            <person name="Zheng W."/>
            <person name="Yu S."/>
            <person name="Huang Y."/>
        </authorList>
    </citation>
    <scope>NUCLEOTIDE SEQUENCE</scope>
    <source>
        <strain evidence="9">SY-2-12</strain>
    </source>
</reference>
<keyword evidence="6 8" id="KW-1133">Transmembrane helix</keyword>
<organism evidence="9 10">
    <name type="scientific">Roseibium aggregatum</name>
    <dbReference type="NCBI Taxonomy" id="187304"/>
    <lineage>
        <taxon>Bacteria</taxon>
        <taxon>Pseudomonadati</taxon>
        <taxon>Pseudomonadota</taxon>
        <taxon>Alphaproteobacteria</taxon>
        <taxon>Hyphomicrobiales</taxon>
        <taxon>Stappiaceae</taxon>
        <taxon>Roseibium</taxon>
    </lineage>
</organism>
<evidence type="ECO:0000313" key="10">
    <source>
        <dbReference type="Proteomes" id="UP000664096"/>
    </source>
</evidence>
<feature type="transmembrane region" description="Helical" evidence="8">
    <location>
        <begin position="248"/>
        <end position="280"/>
    </location>
</feature>
<dbReference type="RefSeq" id="WP_207142076.1">
    <property type="nucleotide sequence ID" value="NZ_JAEKJZ010000004.1"/>
</dbReference>
<dbReference type="GO" id="GO:0022857">
    <property type="term" value="F:transmembrane transporter activity"/>
    <property type="evidence" value="ECO:0007669"/>
    <property type="project" value="InterPro"/>
</dbReference>
<dbReference type="GO" id="GO:0005886">
    <property type="term" value="C:plasma membrane"/>
    <property type="evidence" value="ECO:0007669"/>
    <property type="project" value="UniProtKB-SubCell"/>
</dbReference>
<name>A0A939EGC5_9HYPH</name>
<accession>A0A939EGC5</accession>
<dbReference type="GO" id="GO:0033214">
    <property type="term" value="P:siderophore-iron import into cell"/>
    <property type="evidence" value="ECO:0007669"/>
    <property type="project" value="TreeGrafter"/>
</dbReference>
<evidence type="ECO:0000256" key="2">
    <source>
        <dbReference type="ARBA" id="ARBA00007935"/>
    </source>
</evidence>
<dbReference type="InterPro" id="IPR000522">
    <property type="entry name" value="ABC_transptr_permease_BtuC"/>
</dbReference>
<proteinExistence type="inferred from homology"/>
<keyword evidence="7 8" id="KW-0472">Membrane</keyword>
<dbReference type="AlphaFoldDB" id="A0A939EGC5"/>
<dbReference type="EMBL" id="JAEKJZ010000004">
    <property type="protein sequence ID" value="MBN9672216.1"/>
    <property type="molecule type" value="Genomic_DNA"/>
</dbReference>
<dbReference type="PANTHER" id="PTHR30472:SF1">
    <property type="entry name" value="FE(3+) DICITRATE TRANSPORT SYSTEM PERMEASE PROTEIN FECC-RELATED"/>
    <property type="match status" value="1"/>
</dbReference>
<dbReference type="Gene3D" id="1.10.3470.10">
    <property type="entry name" value="ABC transporter involved in vitamin B12 uptake, BtuC"/>
    <property type="match status" value="1"/>
</dbReference>
<comment type="similarity">
    <text evidence="2">Belongs to the binding-protein-dependent transport system permease family. FecCD subfamily.</text>
</comment>
<feature type="transmembrane region" description="Helical" evidence="8">
    <location>
        <begin position="165"/>
        <end position="186"/>
    </location>
</feature>
<dbReference type="InterPro" id="IPR037294">
    <property type="entry name" value="ABC_BtuC-like"/>
</dbReference>
<dbReference type="FunFam" id="1.10.3470.10:FF:000001">
    <property type="entry name" value="Vitamin B12 ABC transporter permease BtuC"/>
    <property type="match status" value="1"/>
</dbReference>
<evidence type="ECO:0000256" key="6">
    <source>
        <dbReference type="ARBA" id="ARBA00022989"/>
    </source>
</evidence>
<evidence type="ECO:0000313" key="9">
    <source>
        <dbReference type="EMBL" id="MBN9672216.1"/>
    </source>
</evidence>
<sequence>MSDTARSQARHPRRSGLSRAGRPMAGLVVLASAVVLTALWAMVVGTSDIGLPDVYRALFEFDGSRDHIVVTTVRLPRILAAILAGASLAVAGALMQAVTNNPLASPGLLGVNAGAAFAVVLALVFLDDLPARGYVWVAFAGAGVAGGLVYAIGSIGFGGATPLKLALAGAVFSAFVSAMTTSILIFDATTIDSIRLWSVGSLANRPMSNVLGVLPYIVTGLAAALLFSRQITTMSLGADVARTVGQNLALWRIVSGAIVALLAGSAVAMAGPIGFVGLVIPHMARMLAGSDYRRVIPVSALGGALLVLLGDNLLRAVFPERTIPVGITMAVLGAPFFVYLARNRLRGNN</sequence>
<feature type="transmembrane region" description="Helical" evidence="8">
    <location>
        <begin position="78"/>
        <end position="98"/>
    </location>
</feature>
<feature type="transmembrane region" description="Helical" evidence="8">
    <location>
        <begin position="322"/>
        <end position="341"/>
    </location>
</feature>
<evidence type="ECO:0000256" key="1">
    <source>
        <dbReference type="ARBA" id="ARBA00004651"/>
    </source>
</evidence>
<comment type="caution">
    <text evidence="9">The sequence shown here is derived from an EMBL/GenBank/DDBJ whole genome shotgun (WGS) entry which is preliminary data.</text>
</comment>
<evidence type="ECO:0000256" key="8">
    <source>
        <dbReference type="SAM" id="Phobius"/>
    </source>
</evidence>
<keyword evidence="3" id="KW-0813">Transport</keyword>
<gene>
    <name evidence="9" type="ORF">JF539_17820</name>
</gene>